<dbReference type="InterPro" id="IPR013797">
    <property type="entry name" value="Maltooligo_trehalose_synth_4"/>
</dbReference>
<dbReference type="CDD" id="cd11336">
    <property type="entry name" value="AmyAc_MTSase"/>
    <property type="match status" value="1"/>
</dbReference>
<dbReference type="InterPro" id="IPR017853">
    <property type="entry name" value="GH"/>
</dbReference>
<feature type="domain" description="Glycosyl hydrolase family 13 catalytic" evidence="1">
    <location>
        <begin position="14"/>
        <end position="699"/>
    </location>
</feature>
<dbReference type="InterPro" id="IPR012767">
    <property type="entry name" value="Trehalose_TreY"/>
</dbReference>
<dbReference type="SMART" id="SM00642">
    <property type="entry name" value="Aamy"/>
    <property type="match status" value="1"/>
</dbReference>
<dbReference type="SUPFAM" id="SSF51445">
    <property type="entry name" value="(Trans)glycosidases"/>
    <property type="match status" value="1"/>
</dbReference>
<name>A0A3A8AQD8_9RHOB</name>
<dbReference type="Gene3D" id="3.30.1590.10">
    <property type="entry name" value="Maltooligosyl trehalose synthase, domain 2"/>
    <property type="match status" value="1"/>
</dbReference>
<proteinExistence type="predicted"/>
<dbReference type="Pfam" id="PF00128">
    <property type="entry name" value="Alpha-amylase"/>
    <property type="match status" value="1"/>
</dbReference>
<dbReference type="NCBIfam" id="TIGR02401">
    <property type="entry name" value="trehalose_TreY"/>
    <property type="match status" value="1"/>
</dbReference>
<protein>
    <submittedName>
        <fullName evidence="2">Malto-oligosyltrehalose synthase</fullName>
    </submittedName>
</protein>
<dbReference type="GO" id="GO:0005992">
    <property type="term" value="P:trehalose biosynthetic process"/>
    <property type="evidence" value="ECO:0007669"/>
    <property type="project" value="TreeGrafter"/>
</dbReference>
<evidence type="ECO:0000313" key="2">
    <source>
        <dbReference type="EMBL" id="RKF12627.1"/>
    </source>
</evidence>
<dbReference type="Gene3D" id="3.20.20.80">
    <property type="entry name" value="Glycosidases"/>
    <property type="match status" value="3"/>
</dbReference>
<dbReference type="OrthoDB" id="9761577at2"/>
<keyword evidence="3" id="KW-1185">Reference proteome</keyword>
<dbReference type="RefSeq" id="WP_121168779.1">
    <property type="nucleotide sequence ID" value="NZ_RAPE01000006.1"/>
</dbReference>
<evidence type="ECO:0000313" key="3">
    <source>
        <dbReference type="Proteomes" id="UP000281128"/>
    </source>
</evidence>
<accession>A0A3A8AQD8</accession>
<sequence>MRQLPASCYRLQLRGGMDFEAATGVLPYLGGLGISHLYLSPVFAAQPGSSHGYDVIDPTAIDPELGGREGFGRLAAAARAHEIGIVLDIVPNHMAFTLDNPWLRDLLANGDASRYRAHFDIAPDRRLMLPMLQAPFEEVLRDGGIAVEMDEAGAVLVHGPLRVPLDARTLPETLPRPDDHAAIRALHDRQFWRLCHWRAERDAITHRRFFSISGLIGMRIEDRAVFEDTHRLIFDLCDSGAVDGLRVDHVDGLADPGEYLARLRDRLPETPVWVEKIIAPGESLPDWPIAGTTGYVLARDLAQVLTSESGARRIDDFYRRVTDRRAAFGEVVERAKRMMLETELAAELWRLQAMVAKAAAVDPVASEYGPETWRRAIIGLITHLDRYRTYLGGGAVRPEDEAALREAASAAAAQDGGRRALDFIVDRLLDVEADADLPRRFQQVSGAVMAKGQEDTAFYRHNALISANEVGAEPSMPAIDAARFHAQMQARARDMPHGLSLTSSHDTKRSEDARARIIALSHHPDAAEALFDAASDVSGAGRVDPNLRWYLAQSLWAMLPGGEGSEALETRLCDHATKAMREAKDGTTWQDPDAEYEGTVLDYARALVPAFDPPPAETDPAARTAARLSLAQLALKLTVPGIPDIYQGCEIGNYRLTDPDNRAPVDFARLAAALEDAGTLASGADRQKFDLTRGLLMLRRDDPALFRDGDYRPDDDAPGGTVGFRRVFGDRALRVLVAAPAPLDARALDPREGEARIWPPPDAAISDAAAAIFLRR</sequence>
<dbReference type="PANTHER" id="PTHR10357">
    <property type="entry name" value="ALPHA-AMYLASE FAMILY MEMBER"/>
    <property type="match status" value="1"/>
</dbReference>
<evidence type="ECO:0000259" key="1">
    <source>
        <dbReference type="SMART" id="SM00642"/>
    </source>
</evidence>
<comment type="caution">
    <text evidence="2">The sequence shown here is derived from an EMBL/GenBank/DDBJ whole genome shotgun (WGS) entry which is preliminary data.</text>
</comment>
<gene>
    <name evidence="2" type="primary">treY</name>
    <name evidence="2" type="ORF">D6850_16840</name>
</gene>
<dbReference type="PANTHER" id="PTHR10357:SF216">
    <property type="entry name" value="MALTOOLIGOSYL TREHALOSE SYNTHASE-RELATED"/>
    <property type="match status" value="1"/>
</dbReference>
<dbReference type="GO" id="GO:0047470">
    <property type="term" value="F:(1,4)-alpha-D-glucan 1-alpha-D-glucosylmutase activity"/>
    <property type="evidence" value="ECO:0007669"/>
    <property type="project" value="TreeGrafter"/>
</dbReference>
<dbReference type="EMBL" id="RAPE01000006">
    <property type="protein sequence ID" value="RKF12627.1"/>
    <property type="molecule type" value="Genomic_DNA"/>
</dbReference>
<reference evidence="2 3" key="1">
    <citation type="submission" date="2018-09" db="EMBL/GenBank/DDBJ databases">
        <title>Roseovarius spongiae sp. nov., isolated from a marine sponge.</title>
        <authorList>
            <person name="Zhuang L."/>
            <person name="Luo L."/>
        </authorList>
    </citation>
    <scope>NUCLEOTIDE SEQUENCE [LARGE SCALE GENOMIC DNA]</scope>
    <source>
        <strain evidence="2 3">HN-E21</strain>
    </source>
</reference>
<dbReference type="Gene3D" id="1.10.10.470">
    <property type="entry name" value="Maltooligosyl trehalose synthase, domain 4"/>
    <property type="match status" value="1"/>
</dbReference>
<dbReference type="AlphaFoldDB" id="A0A3A8AQD8"/>
<organism evidence="2 3">
    <name type="scientific">Roseovarius spongiae</name>
    <dbReference type="NCBI Taxonomy" id="2320272"/>
    <lineage>
        <taxon>Bacteria</taxon>
        <taxon>Pseudomonadati</taxon>
        <taxon>Pseudomonadota</taxon>
        <taxon>Alphaproteobacteria</taxon>
        <taxon>Rhodobacterales</taxon>
        <taxon>Roseobacteraceae</taxon>
        <taxon>Roseovarius</taxon>
    </lineage>
</organism>
<dbReference type="GO" id="GO:0030980">
    <property type="term" value="P:alpha-glucan catabolic process"/>
    <property type="evidence" value="ECO:0007669"/>
    <property type="project" value="TreeGrafter"/>
</dbReference>
<dbReference type="Proteomes" id="UP000281128">
    <property type="component" value="Unassembled WGS sequence"/>
</dbReference>
<dbReference type="InterPro" id="IPR006047">
    <property type="entry name" value="GH13_cat_dom"/>
</dbReference>